<dbReference type="InterPro" id="IPR002350">
    <property type="entry name" value="Kazal_dom"/>
</dbReference>
<dbReference type="SUPFAM" id="SSF100895">
    <property type="entry name" value="Kazal-type serine protease inhibitors"/>
    <property type="match status" value="1"/>
</dbReference>
<dbReference type="PANTHER" id="PTHR21312:SF28">
    <property type="entry name" value="OVOINHIBITOR-RELATED"/>
    <property type="match status" value="1"/>
</dbReference>
<dbReference type="AlphaFoldDB" id="A0A2D0SDL7"/>
<dbReference type="Proteomes" id="UP000221080">
    <property type="component" value="Chromosome 14"/>
</dbReference>
<evidence type="ECO:0000256" key="5">
    <source>
        <dbReference type="ARBA" id="ARBA00023157"/>
    </source>
</evidence>
<reference evidence="8" key="1">
    <citation type="journal article" date="2016" name="Nat. Commun.">
        <title>The channel catfish genome sequence provides insights into the evolution of scale formation in teleosts.</title>
        <authorList>
            <person name="Liu Z."/>
            <person name="Liu S."/>
            <person name="Yao J."/>
            <person name="Bao L."/>
            <person name="Zhang J."/>
            <person name="Li Y."/>
            <person name="Jiang C."/>
            <person name="Sun L."/>
            <person name="Wang R."/>
            <person name="Zhang Y."/>
            <person name="Zhou T."/>
            <person name="Zeng Q."/>
            <person name="Fu Q."/>
            <person name="Gao S."/>
            <person name="Li N."/>
            <person name="Koren S."/>
            <person name="Jiang Y."/>
            <person name="Zimin A."/>
            <person name="Xu P."/>
            <person name="Phillippy A.M."/>
            <person name="Geng X."/>
            <person name="Song L."/>
            <person name="Sun F."/>
            <person name="Li C."/>
            <person name="Wang X."/>
            <person name="Chen A."/>
            <person name="Jin Y."/>
            <person name="Yuan Z."/>
            <person name="Yang Y."/>
            <person name="Tan S."/>
            <person name="Peatman E."/>
            <person name="Lu J."/>
            <person name="Qin Z."/>
            <person name="Dunham R."/>
            <person name="Li Z."/>
            <person name="Sonstegard T."/>
            <person name="Feng J."/>
            <person name="Danzmann R.G."/>
            <person name="Schroeder S."/>
            <person name="Scheffler B."/>
            <person name="Duke M.V."/>
            <person name="Ballard L."/>
            <person name="Kucuktas H."/>
            <person name="Kaltenboeck L."/>
            <person name="Liu H."/>
            <person name="Armbruster J."/>
            <person name="Xie Y."/>
            <person name="Kirby M.L."/>
            <person name="Tian Y."/>
            <person name="Flanagan M.E."/>
            <person name="Mu W."/>
            <person name="Waldbieser G.C."/>
        </authorList>
    </citation>
    <scope>NUCLEOTIDE SEQUENCE [LARGE SCALE GENOMIC DNA]</scope>
    <source>
        <strain evidence="8">SDA103</strain>
    </source>
</reference>
<dbReference type="KEGG" id="ipu:108274648"/>
<name>A0A2D0SDL7_ICTPU</name>
<feature type="signal peptide" evidence="6">
    <location>
        <begin position="1"/>
        <end position="19"/>
    </location>
</feature>
<evidence type="ECO:0000313" key="9">
    <source>
        <dbReference type="RefSeq" id="XP_017340350.1"/>
    </source>
</evidence>
<evidence type="ECO:0000256" key="2">
    <source>
        <dbReference type="ARBA" id="ARBA00022525"/>
    </source>
</evidence>
<keyword evidence="3" id="KW-0646">Protease inhibitor</keyword>
<keyword evidence="4" id="KW-0722">Serine protease inhibitor</keyword>
<dbReference type="RefSeq" id="XP_017340350.1">
    <property type="nucleotide sequence ID" value="XM_017484861.3"/>
</dbReference>
<feature type="chain" id="PRO_5012406768" evidence="6">
    <location>
        <begin position="20"/>
        <end position="80"/>
    </location>
</feature>
<dbReference type="GO" id="GO:0005576">
    <property type="term" value="C:extracellular region"/>
    <property type="evidence" value="ECO:0007669"/>
    <property type="project" value="UniProtKB-SubCell"/>
</dbReference>
<dbReference type="Gene3D" id="3.30.60.30">
    <property type="match status" value="1"/>
</dbReference>
<keyword evidence="5" id="KW-1015">Disulfide bond</keyword>
<evidence type="ECO:0000256" key="3">
    <source>
        <dbReference type="ARBA" id="ARBA00022690"/>
    </source>
</evidence>
<proteinExistence type="predicted"/>
<evidence type="ECO:0000256" key="4">
    <source>
        <dbReference type="ARBA" id="ARBA00022900"/>
    </source>
</evidence>
<dbReference type="PRINTS" id="PR00290">
    <property type="entry name" value="KAZALINHBTR"/>
</dbReference>
<dbReference type="InterPro" id="IPR001239">
    <property type="entry name" value="Prot_inh_Kazal-m"/>
</dbReference>
<sequence length="80" mass="8725">MTKTVLLLMCLILIFSVDAEDKSTRYRRPACGPMSLSQACPLNYAPVCGSDGITYANECALCVQRLQTNADIMIMKDGSC</sequence>
<dbReference type="PANTHER" id="PTHR21312">
    <property type="entry name" value="SERINE PROTEASE INHIBITOR"/>
    <property type="match status" value="1"/>
</dbReference>
<evidence type="ECO:0000259" key="7">
    <source>
        <dbReference type="PROSITE" id="PS51465"/>
    </source>
</evidence>
<dbReference type="OrthoDB" id="126772at2759"/>
<dbReference type="PROSITE" id="PS51465">
    <property type="entry name" value="KAZAL_2"/>
    <property type="match status" value="1"/>
</dbReference>
<dbReference type="PROSITE" id="PS00282">
    <property type="entry name" value="KAZAL_1"/>
    <property type="match status" value="1"/>
</dbReference>
<accession>A0A2D0SDL7</accession>
<organism evidence="8 9">
    <name type="scientific">Ictalurus punctatus</name>
    <name type="common">Channel catfish</name>
    <name type="synonym">Silurus punctatus</name>
    <dbReference type="NCBI Taxonomy" id="7998"/>
    <lineage>
        <taxon>Eukaryota</taxon>
        <taxon>Metazoa</taxon>
        <taxon>Chordata</taxon>
        <taxon>Craniata</taxon>
        <taxon>Vertebrata</taxon>
        <taxon>Euteleostomi</taxon>
        <taxon>Actinopterygii</taxon>
        <taxon>Neopterygii</taxon>
        <taxon>Teleostei</taxon>
        <taxon>Ostariophysi</taxon>
        <taxon>Siluriformes</taxon>
        <taxon>Ictaluridae</taxon>
        <taxon>Ictalurus</taxon>
    </lineage>
</organism>
<evidence type="ECO:0000313" key="8">
    <source>
        <dbReference type="Proteomes" id="UP000221080"/>
    </source>
</evidence>
<evidence type="ECO:0000256" key="6">
    <source>
        <dbReference type="SAM" id="SignalP"/>
    </source>
</evidence>
<dbReference type="GeneID" id="108274648"/>
<keyword evidence="6" id="KW-0732">Signal</keyword>
<protein>
    <submittedName>
        <fullName evidence="9">Probable pancreatic secretory proteinase inhibitor</fullName>
    </submittedName>
</protein>
<dbReference type="Pfam" id="PF00050">
    <property type="entry name" value="Kazal_1"/>
    <property type="match status" value="1"/>
</dbReference>
<reference evidence="9" key="2">
    <citation type="submission" date="2025-08" db="UniProtKB">
        <authorList>
            <consortium name="RefSeq"/>
        </authorList>
    </citation>
    <scope>IDENTIFICATION</scope>
    <source>
        <tissue evidence="9">Blood</tissue>
    </source>
</reference>
<keyword evidence="2" id="KW-0964">Secreted</keyword>
<dbReference type="InterPro" id="IPR036058">
    <property type="entry name" value="Kazal_dom_sf"/>
</dbReference>
<gene>
    <name evidence="9" type="primary">LOC108274648</name>
</gene>
<dbReference type="GO" id="GO:0004867">
    <property type="term" value="F:serine-type endopeptidase inhibitor activity"/>
    <property type="evidence" value="ECO:0007669"/>
    <property type="project" value="UniProtKB-KW"/>
</dbReference>
<keyword evidence="8" id="KW-1185">Reference proteome</keyword>
<feature type="domain" description="Kazal-like" evidence="7">
    <location>
        <begin position="25"/>
        <end position="80"/>
    </location>
</feature>
<evidence type="ECO:0000256" key="1">
    <source>
        <dbReference type="ARBA" id="ARBA00004613"/>
    </source>
</evidence>
<dbReference type="SMART" id="SM00280">
    <property type="entry name" value="KAZAL"/>
    <property type="match status" value="1"/>
</dbReference>
<dbReference type="CDD" id="cd01327">
    <property type="entry name" value="KAZAL_PSTI"/>
    <property type="match status" value="1"/>
</dbReference>
<comment type="subcellular location">
    <subcellularLocation>
        <location evidence="1">Secreted</location>
    </subcellularLocation>
</comment>